<feature type="compositionally biased region" description="Acidic residues" evidence="1">
    <location>
        <begin position="58"/>
        <end position="67"/>
    </location>
</feature>
<keyword evidence="3" id="KW-1185">Reference proteome</keyword>
<protein>
    <submittedName>
        <fullName evidence="2">Uncharacterized protein</fullName>
    </submittedName>
</protein>
<feature type="compositionally biased region" description="Basic and acidic residues" evidence="1">
    <location>
        <begin position="246"/>
        <end position="257"/>
    </location>
</feature>
<reference evidence="2 3" key="1">
    <citation type="journal article" date="2018" name="Mol. Biol. Evol.">
        <title>Broad Genomic Sampling Reveals a Smut Pathogenic Ancestry of the Fungal Clade Ustilaginomycotina.</title>
        <authorList>
            <person name="Kijpornyongpan T."/>
            <person name="Mondo S.J."/>
            <person name="Barry K."/>
            <person name="Sandor L."/>
            <person name="Lee J."/>
            <person name="Lipzen A."/>
            <person name="Pangilinan J."/>
            <person name="LaButti K."/>
            <person name="Hainaut M."/>
            <person name="Henrissat B."/>
            <person name="Grigoriev I.V."/>
            <person name="Spatafora J.W."/>
            <person name="Aime M.C."/>
        </authorList>
    </citation>
    <scope>NUCLEOTIDE SEQUENCE [LARGE SCALE GENOMIC DNA]</scope>
    <source>
        <strain evidence="2 3">MCA 5214</strain>
    </source>
</reference>
<sequence length="356" mass="37497">MTPAQLGFSQSLPTSASSFALNGSHLHKRRRSRATCRRASAQSAVSQPHAAAGTGNDSDSDDDEEPIEQGSSSSETIGGHPRKRPHLDSSDVGRFASMSIAPMMLDLDGSKDPADDHDAAPPTTPCLPDSSSSWGAPPTTPTTATAPAGSTWEIDRYRTYVASLDDDDEDANAYVPPQPSSPPRRGSKATIPITRQEAEEVERFKAAKDPVAMQEGEGAEPCLEVNPELLAKLEAHSQALLVGGDMSRRRGVPDRDTAQGSEGALVLWKSPEQLMQQRAESRGHIASTPNASSNSSSATATPLSTGHSTPTAAGSHNHQSLFAFGTASPDVPFSPIFTGAAAALPPSNEEMEMDYE</sequence>
<dbReference type="EMBL" id="KZ819675">
    <property type="protein sequence ID" value="PWN25492.1"/>
    <property type="molecule type" value="Genomic_DNA"/>
</dbReference>
<feature type="region of interest" description="Disordered" evidence="1">
    <location>
        <begin position="244"/>
        <end position="314"/>
    </location>
</feature>
<feature type="compositionally biased region" description="Low complexity" evidence="1">
    <location>
        <begin position="130"/>
        <end position="152"/>
    </location>
</feature>
<feature type="region of interest" description="Disordered" evidence="1">
    <location>
        <begin position="335"/>
        <end position="356"/>
    </location>
</feature>
<name>A0A316UJN1_9BASI</name>
<proteinExistence type="predicted"/>
<feature type="compositionally biased region" description="Low complexity" evidence="1">
    <location>
        <begin position="286"/>
        <end position="305"/>
    </location>
</feature>
<gene>
    <name evidence="2" type="ORF">BDZ90DRAFT_66687</name>
</gene>
<evidence type="ECO:0000313" key="3">
    <source>
        <dbReference type="Proteomes" id="UP000245884"/>
    </source>
</evidence>
<feature type="region of interest" description="Disordered" evidence="1">
    <location>
        <begin position="1"/>
        <end position="190"/>
    </location>
</feature>
<dbReference type="AlphaFoldDB" id="A0A316UJN1"/>
<accession>A0A316UJN1</accession>
<dbReference type="RefSeq" id="XP_025360104.1">
    <property type="nucleotide sequence ID" value="XM_025509763.1"/>
</dbReference>
<evidence type="ECO:0000256" key="1">
    <source>
        <dbReference type="SAM" id="MobiDB-lite"/>
    </source>
</evidence>
<evidence type="ECO:0000313" key="2">
    <source>
        <dbReference type="EMBL" id="PWN25492.1"/>
    </source>
</evidence>
<dbReference type="GeneID" id="37031586"/>
<organism evidence="2 3">
    <name type="scientific">Jaminaea rosea</name>
    <dbReference type="NCBI Taxonomy" id="1569628"/>
    <lineage>
        <taxon>Eukaryota</taxon>
        <taxon>Fungi</taxon>
        <taxon>Dikarya</taxon>
        <taxon>Basidiomycota</taxon>
        <taxon>Ustilaginomycotina</taxon>
        <taxon>Exobasidiomycetes</taxon>
        <taxon>Microstromatales</taxon>
        <taxon>Microstromatales incertae sedis</taxon>
        <taxon>Jaminaea</taxon>
    </lineage>
</organism>
<feature type="compositionally biased region" description="Basic and acidic residues" evidence="1">
    <location>
        <begin position="108"/>
        <end position="119"/>
    </location>
</feature>
<dbReference type="OrthoDB" id="2554051at2759"/>
<feature type="compositionally biased region" description="Basic residues" evidence="1">
    <location>
        <begin position="25"/>
        <end position="36"/>
    </location>
</feature>
<dbReference type="Proteomes" id="UP000245884">
    <property type="component" value="Unassembled WGS sequence"/>
</dbReference>
<feature type="compositionally biased region" description="Polar residues" evidence="1">
    <location>
        <begin position="7"/>
        <end position="21"/>
    </location>
</feature>